<keyword evidence="3" id="KW-1185">Reference proteome</keyword>
<evidence type="ECO:0000313" key="2">
    <source>
        <dbReference type="EMBL" id="KAF1983111.1"/>
    </source>
</evidence>
<feature type="transmembrane region" description="Helical" evidence="1">
    <location>
        <begin position="35"/>
        <end position="55"/>
    </location>
</feature>
<dbReference type="EMBL" id="ML977178">
    <property type="protein sequence ID" value="KAF1983111.1"/>
    <property type="molecule type" value="Genomic_DNA"/>
</dbReference>
<feature type="transmembrane region" description="Helical" evidence="1">
    <location>
        <begin position="187"/>
        <end position="207"/>
    </location>
</feature>
<gene>
    <name evidence="2" type="ORF">K402DRAFT_182764</name>
</gene>
<sequence length="266" mass="29519">MVFTCAWSFIAGASDVRIAFRRKIGCPVQDHRRRVFSFLGSLAWQIWMTAATAALLASNPSHDQDRWGQQFYLPFFAWLVRPLPATAVSITSLLNSSEYAVNARETQLVEFAVGLLSIGFYGPAMLSAFKVFPGIEQTYVYLLDPPRSGLKMLRGGTVLGFIVYIPFVLGLLLSFKRTMKTGKTPKAELWTVMIFNFVKCVVGFLVWGGALMMDPVAFCPSRKTKGAITVLWAFVPIVDCAWRALFSGWADEEGVAQYEVVGSIDA</sequence>
<name>A0A6G1GQA2_9PEZI</name>
<reference evidence="2" key="1">
    <citation type="journal article" date="2020" name="Stud. Mycol.">
        <title>101 Dothideomycetes genomes: a test case for predicting lifestyles and emergence of pathogens.</title>
        <authorList>
            <person name="Haridas S."/>
            <person name="Albert R."/>
            <person name="Binder M."/>
            <person name="Bloem J."/>
            <person name="Labutti K."/>
            <person name="Salamov A."/>
            <person name="Andreopoulos B."/>
            <person name="Baker S."/>
            <person name="Barry K."/>
            <person name="Bills G."/>
            <person name="Bluhm B."/>
            <person name="Cannon C."/>
            <person name="Castanera R."/>
            <person name="Culley D."/>
            <person name="Daum C."/>
            <person name="Ezra D."/>
            <person name="Gonzalez J."/>
            <person name="Henrissat B."/>
            <person name="Kuo A."/>
            <person name="Liang C."/>
            <person name="Lipzen A."/>
            <person name="Lutzoni F."/>
            <person name="Magnuson J."/>
            <person name="Mondo S."/>
            <person name="Nolan M."/>
            <person name="Ohm R."/>
            <person name="Pangilinan J."/>
            <person name="Park H.-J."/>
            <person name="Ramirez L."/>
            <person name="Alfaro M."/>
            <person name="Sun H."/>
            <person name="Tritt A."/>
            <person name="Yoshinaga Y."/>
            <person name="Zwiers L.-H."/>
            <person name="Turgeon B."/>
            <person name="Goodwin S."/>
            <person name="Spatafora J."/>
            <person name="Crous P."/>
            <person name="Grigoriev I."/>
        </authorList>
    </citation>
    <scope>NUCLEOTIDE SEQUENCE</scope>
    <source>
        <strain evidence="2">CBS 113979</strain>
    </source>
</reference>
<proteinExistence type="predicted"/>
<keyword evidence="1" id="KW-1133">Transmembrane helix</keyword>
<dbReference type="OrthoDB" id="3486244at2759"/>
<protein>
    <submittedName>
        <fullName evidence="2">Uncharacterized protein</fullName>
    </submittedName>
</protein>
<keyword evidence="1" id="KW-0472">Membrane</keyword>
<keyword evidence="1" id="KW-0812">Transmembrane</keyword>
<dbReference type="Proteomes" id="UP000800041">
    <property type="component" value="Unassembled WGS sequence"/>
</dbReference>
<organism evidence="2 3">
    <name type="scientific">Aulographum hederae CBS 113979</name>
    <dbReference type="NCBI Taxonomy" id="1176131"/>
    <lineage>
        <taxon>Eukaryota</taxon>
        <taxon>Fungi</taxon>
        <taxon>Dikarya</taxon>
        <taxon>Ascomycota</taxon>
        <taxon>Pezizomycotina</taxon>
        <taxon>Dothideomycetes</taxon>
        <taxon>Pleosporomycetidae</taxon>
        <taxon>Aulographales</taxon>
        <taxon>Aulographaceae</taxon>
    </lineage>
</organism>
<accession>A0A6G1GQA2</accession>
<evidence type="ECO:0000313" key="3">
    <source>
        <dbReference type="Proteomes" id="UP000800041"/>
    </source>
</evidence>
<evidence type="ECO:0000256" key="1">
    <source>
        <dbReference type="SAM" id="Phobius"/>
    </source>
</evidence>
<feature type="transmembrane region" description="Helical" evidence="1">
    <location>
        <begin position="152"/>
        <end position="175"/>
    </location>
</feature>
<dbReference type="AlphaFoldDB" id="A0A6G1GQA2"/>
<feature type="transmembrane region" description="Helical" evidence="1">
    <location>
        <begin position="75"/>
        <end position="96"/>
    </location>
</feature>
<feature type="transmembrane region" description="Helical" evidence="1">
    <location>
        <begin position="108"/>
        <end position="132"/>
    </location>
</feature>